<dbReference type="EMBL" id="JACXIZ010000055">
    <property type="protein sequence ID" value="MBD2848149.1"/>
    <property type="molecule type" value="Genomic_DNA"/>
</dbReference>
<feature type="domain" description="Polymerase beta nucleotidyltransferase" evidence="1">
    <location>
        <begin position="28"/>
        <end position="114"/>
    </location>
</feature>
<dbReference type="InterPro" id="IPR052548">
    <property type="entry name" value="Type_VII_TA_antitoxin"/>
</dbReference>
<comment type="caution">
    <text evidence="2">The sequence shown here is derived from an EMBL/GenBank/DDBJ whole genome shotgun (WGS) entry which is preliminary data.</text>
</comment>
<dbReference type="AlphaFoldDB" id="A0A927BZ40"/>
<sequence length="114" mass="13199">MITGSKKWLNLSPSDRFIVEEFVHRVSGEPLVRRIILFGSKARGESTRDSDFDFVVLGDFTDPSWPNRMSDLKARLGNLRTVGIDLLPLTEWELDNKFFFRDAVYQEGIVVYEK</sequence>
<dbReference type="SUPFAM" id="SSF81301">
    <property type="entry name" value="Nucleotidyltransferase"/>
    <property type="match status" value="1"/>
</dbReference>
<keyword evidence="3" id="KW-1185">Reference proteome</keyword>
<name>A0A927BZ40_9BACL</name>
<evidence type="ECO:0000259" key="1">
    <source>
        <dbReference type="Pfam" id="PF18765"/>
    </source>
</evidence>
<dbReference type="Proteomes" id="UP000621560">
    <property type="component" value="Unassembled WGS sequence"/>
</dbReference>
<dbReference type="PANTHER" id="PTHR33933:SF3">
    <property type="entry name" value="PROTEIN ADENYLYLTRANSFERASE MJ0604-RELATED"/>
    <property type="match status" value="1"/>
</dbReference>
<accession>A0A927BZ40</accession>
<proteinExistence type="predicted"/>
<dbReference type="RefSeq" id="WP_190921251.1">
    <property type="nucleotide sequence ID" value="NZ_JACXIZ010000055.1"/>
</dbReference>
<dbReference type="InterPro" id="IPR041633">
    <property type="entry name" value="Polbeta"/>
</dbReference>
<protein>
    <submittedName>
        <fullName evidence="2">Nucleotidyltransferase domain-containing protein</fullName>
    </submittedName>
</protein>
<evidence type="ECO:0000313" key="3">
    <source>
        <dbReference type="Proteomes" id="UP000621560"/>
    </source>
</evidence>
<reference evidence="2" key="1">
    <citation type="submission" date="2020-09" db="EMBL/GenBank/DDBJ databases">
        <title>A novel bacterium of genus Paenibacillus, isolated from South China Sea.</title>
        <authorList>
            <person name="Huang H."/>
            <person name="Mo K."/>
            <person name="Hu Y."/>
        </authorList>
    </citation>
    <scope>NUCLEOTIDE SEQUENCE</scope>
    <source>
        <strain evidence="2">IB182496</strain>
    </source>
</reference>
<dbReference type="Pfam" id="PF18765">
    <property type="entry name" value="Polbeta"/>
    <property type="match status" value="1"/>
</dbReference>
<organism evidence="2 3">
    <name type="scientific">Paenibacillus sabuli</name>
    <dbReference type="NCBI Taxonomy" id="2772509"/>
    <lineage>
        <taxon>Bacteria</taxon>
        <taxon>Bacillati</taxon>
        <taxon>Bacillota</taxon>
        <taxon>Bacilli</taxon>
        <taxon>Bacillales</taxon>
        <taxon>Paenibacillaceae</taxon>
        <taxon>Paenibacillus</taxon>
    </lineage>
</organism>
<evidence type="ECO:0000313" key="2">
    <source>
        <dbReference type="EMBL" id="MBD2848149.1"/>
    </source>
</evidence>
<dbReference type="Gene3D" id="3.30.460.10">
    <property type="entry name" value="Beta Polymerase, domain 2"/>
    <property type="match status" value="1"/>
</dbReference>
<dbReference type="PANTHER" id="PTHR33933">
    <property type="entry name" value="NUCLEOTIDYLTRANSFERASE"/>
    <property type="match status" value="1"/>
</dbReference>
<dbReference type="InterPro" id="IPR043519">
    <property type="entry name" value="NT_sf"/>
</dbReference>
<dbReference type="CDD" id="cd05403">
    <property type="entry name" value="NT_KNTase_like"/>
    <property type="match status" value="1"/>
</dbReference>
<gene>
    <name evidence="2" type="ORF">IDH44_23380</name>
</gene>